<dbReference type="GO" id="GO:0016491">
    <property type="term" value="F:oxidoreductase activity"/>
    <property type="evidence" value="ECO:0007669"/>
    <property type="project" value="UniProtKB-KW"/>
</dbReference>
<gene>
    <name evidence="8" type="ORF">TCDM_07808</name>
</gene>
<dbReference type="CDD" id="cd08290">
    <property type="entry name" value="ETR"/>
    <property type="match status" value="1"/>
</dbReference>
<protein>
    <recommendedName>
        <fullName evidence="7">Alcohol dehydrogenase-like N-terminal domain-containing protein</fullName>
    </recommendedName>
</protein>
<dbReference type="PANTHER" id="PTHR43981">
    <property type="entry name" value="ENOYL-[ACYL-CARRIER-PROTEIN] REDUCTASE, MITOCHONDRIAL"/>
    <property type="match status" value="1"/>
</dbReference>
<keyword evidence="6" id="KW-0496">Mitochondrion</keyword>
<dbReference type="Gene3D" id="3.90.180.10">
    <property type="entry name" value="Medium-chain alcohol dehydrogenases, catalytic domain"/>
    <property type="match status" value="1"/>
</dbReference>
<name>V5D9R3_TRYCR</name>
<evidence type="ECO:0000256" key="3">
    <source>
        <dbReference type="ARBA" id="ARBA00022857"/>
    </source>
</evidence>
<organism evidence="8 9">
    <name type="scientific">Trypanosoma cruzi Dm28c</name>
    <dbReference type="NCBI Taxonomy" id="1416333"/>
    <lineage>
        <taxon>Eukaryota</taxon>
        <taxon>Discoba</taxon>
        <taxon>Euglenozoa</taxon>
        <taxon>Kinetoplastea</taxon>
        <taxon>Metakinetoplastina</taxon>
        <taxon>Trypanosomatida</taxon>
        <taxon>Trypanosomatidae</taxon>
        <taxon>Trypanosoma</taxon>
        <taxon>Schizotrypanum</taxon>
    </lineage>
</organism>
<evidence type="ECO:0000256" key="2">
    <source>
        <dbReference type="ARBA" id="ARBA00010371"/>
    </source>
</evidence>
<dbReference type="SUPFAM" id="SSF50129">
    <property type="entry name" value="GroES-like"/>
    <property type="match status" value="1"/>
</dbReference>
<dbReference type="AlphaFoldDB" id="V5D9R3"/>
<evidence type="ECO:0000256" key="4">
    <source>
        <dbReference type="ARBA" id="ARBA00022946"/>
    </source>
</evidence>
<evidence type="ECO:0000313" key="8">
    <source>
        <dbReference type="EMBL" id="ESS64181.1"/>
    </source>
</evidence>
<reference evidence="8 9" key="1">
    <citation type="journal article" date="2014" name="Genome Announc.">
        <title>Trypanosoma cruzi Clone Dm28c Draft Genome Sequence.</title>
        <authorList>
            <person name="Grisard E.C."/>
            <person name="Teixeira S.M."/>
            <person name="de Almeida L.G."/>
            <person name="Stoco P.H."/>
            <person name="Gerber A.L."/>
            <person name="Talavera-Lopez C."/>
            <person name="Lima O.C."/>
            <person name="Andersson B."/>
            <person name="de Vasconcelos A.T."/>
        </authorList>
    </citation>
    <scope>NUCLEOTIDE SEQUENCE [LARGE SCALE GENOMIC DNA]</scope>
    <source>
        <strain evidence="8 9">Dm28c</strain>
    </source>
</reference>
<accession>V5D9R3</accession>
<dbReference type="SUPFAM" id="SSF51735">
    <property type="entry name" value="NAD(P)-binding Rossmann-fold domains"/>
    <property type="match status" value="1"/>
</dbReference>
<dbReference type="PANTHER" id="PTHR43981:SF5">
    <property type="entry name" value="PUTATIVE-RELATED"/>
    <property type="match status" value="1"/>
</dbReference>
<dbReference type="Pfam" id="PF08240">
    <property type="entry name" value="ADH_N"/>
    <property type="match status" value="1"/>
</dbReference>
<comment type="subcellular location">
    <subcellularLocation>
        <location evidence="1">Mitochondrion</location>
    </subcellularLocation>
</comment>
<comment type="caution">
    <text evidence="8">The sequence shown here is derived from an EMBL/GenBank/DDBJ whole genome shotgun (WGS) entry which is preliminary data.</text>
</comment>
<keyword evidence="5" id="KW-0560">Oxidoreductase</keyword>
<evidence type="ECO:0000256" key="6">
    <source>
        <dbReference type="ARBA" id="ARBA00023128"/>
    </source>
</evidence>
<dbReference type="InterPro" id="IPR036291">
    <property type="entry name" value="NAD(P)-bd_dom_sf"/>
</dbReference>
<dbReference type="FunFam" id="3.40.50.720:FF:000514">
    <property type="entry name" value="Oxidoreductase, putative"/>
    <property type="match status" value="1"/>
</dbReference>
<evidence type="ECO:0000256" key="5">
    <source>
        <dbReference type="ARBA" id="ARBA00023002"/>
    </source>
</evidence>
<evidence type="ECO:0000256" key="1">
    <source>
        <dbReference type="ARBA" id="ARBA00004173"/>
    </source>
</evidence>
<proteinExistence type="inferred from homology"/>
<keyword evidence="3" id="KW-0521">NADP</keyword>
<dbReference type="Proteomes" id="UP000017861">
    <property type="component" value="Unassembled WGS sequence"/>
</dbReference>
<dbReference type="EMBL" id="AYLP01000098">
    <property type="protein sequence ID" value="ESS64181.1"/>
    <property type="molecule type" value="Genomic_DNA"/>
</dbReference>
<dbReference type="OrthoDB" id="7482721at2759"/>
<dbReference type="GO" id="GO:0005739">
    <property type="term" value="C:mitochondrion"/>
    <property type="evidence" value="ECO:0007669"/>
    <property type="project" value="UniProtKB-SubCell"/>
</dbReference>
<keyword evidence="4" id="KW-0809">Transit peptide</keyword>
<dbReference type="FunFam" id="3.90.180.10:FF:000040">
    <property type="entry name" value="Nuclear receptor binding factor-like protein"/>
    <property type="match status" value="1"/>
</dbReference>
<dbReference type="InterPro" id="IPR013154">
    <property type="entry name" value="ADH-like_N"/>
</dbReference>
<evidence type="ECO:0000259" key="7">
    <source>
        <dbReference type="Pfam" id="PF08240"/>
    </source>
</evidence>
<dbReference type="GO" id="GO:0006631">
    <property type="term" value="P:fatty acid metabolic process"/>
    <property type="evidence" value="ECO:0007669"/>
    <property type="project" value="TreeGrafter"/>
</dbReference>
<dbReference type="VEuPathDB" id="TriTrypDB:TCDM_07808"/>
<evidence type="ECO:0000313" key="9">
    <source>
        <dbReference type="Proteomes" id="UP000017861"/>
    </source>
</evidence>
<dbReference type="InterPro" id="IPR051034">
    <property type="entry name" value="Mito_Enoyl-ACP_Reductase"/>
</dbReference>
<sequence>MRRSASLFGLPTVRTVAAAGWRYHRHGKPEKVLQYERFRVPFNRSGSQVVVKMLAAPVHRHDRNMISGNHGPIKALGFPQVAGVEGVGVVEEVGASATLNLQEGDLVWVNNPAVGTWATHIVTEADNLDVVPNRADVDIEYLASLSLFHTAYHLTNSFVSLQPNDVVLQTGASSSVAQICQGYIRARGAKLFQTLQLGRTEHAHLVSFFKMRGAFAVVPYNYVRTNYMRRLLSDVPPPKLLLNHTCGNYASSVVNLLGDNGVCVTYGSTSGKPMQIANMDAIARGIQFKGFFLPSWIRRHTREARMRVHQNVVESMTISQGHGIFRAQRFKMDGDSPFAFSNAWDAPLGSRKPILRMVGEYGEWRRPRSDQAAWNIGRAVWDDLLQQMWESAGTTENPQSMKYYTPFKDIYSHFHDAKQTKRWVIVMCFSAVPTPHDTTRRSEHKGMRIEVNTS</sequence>
<dbReference type="InterPro" id="IPR011032">
    <property type="entry name" value="GroES-like_sf"/>
</dbReference>
<dbReference type="Gene3D" id="3.40.50.720">
    <property type="entry name" value="NAD(P)-binding Rossmann-like Domain"/>
    <property type="match status" value="1"/>
</dbReference>
<comment type="similarity">
    <text evidence="2">Belongs to the zinc-containing alcohol dehydrogenase family. Quinone oxidoreductase subfamily.</text>
</comment>
<feature type="domain" description="Alcohol dehydrogenase-like N-terminal" evidence="7">
    <location>
        <begin position="47"/>
        <end position="111"/>
    </location>
</feature>